<name>A0ABW6WX87_9ACTN</name>
<keyword evidence="2" id="KW-1185">Reference proteome</keyword>
<protein>
    <recommendedName>
        <fullName evidence="3">HicA protein</fullName>
    </recommendedName>
</protein>
<dbReference type="RefSeq" id="WP_020511969.1">
    <property type="nucleotide sequence ID" value="NZ_JBIAZU010000011.1"/>
</dbReference>
<evidence type="ECO:0000313" key="2">
    <source>
        <dbReference type="Proteomes" id="UP001602245"/>
    </source>
</evidence>
<evidence type="ECO:0008006" key="3">
    <source>
        <dbReference type="Google" id="ProtNLM"/>
    </source>
</evidence>
<reference evidence="1 2" key="1">
    <citation type="submission" date="2024-10" db="EMBL/GenBank/DDBJ databases">
        <title>The Natural Products Discovery Center: Release of the First 8490 Sequenced Strains for Exploring Actinobacteria Biosynthetic Diversity.</title>
        <authorList>
            <person name="Kalkreuter E."/>
            <person name="Kautsar S.A."/>
            <person name="Yang D."/>
            <person name="Bader C.D."/>
            <person name="Teijaro C.N."/>
            <person name="Fluegel L."/>
            <person name="Davis C.M."/>
            <person name="Simpson J.R."/>
            <person name="Lauterbach L."/>
            <person name="Steele A.D."/>
            <person name="Gui C."/>
            <person name="Meng S."/>
            <person name="Li G."/>
            <person name="Viehrig K."/>
            <person name="Ye F."/>
            <person name="Su P."/>
            <person name="Kiefer A.F."/>
            <person name="Nichols A."/>
            <person name="Cepeda A.J."/>
            <person name="Yan W."/>
            <person name="Fan B."/>
            <person name="Jiang Y."/>
            <person name="Adhikari A."/>
            <person name="Zheng C.-J."/>
            <person name="Schuster L."/>
            <person name="Cowan T.M."/>
            <person name="Smanski M.J."/>
            <person name="Chevrette M.G."/>
            <person name="De Carvalho L.P.S."/>
            <person name="Shen B."/>
        </authorList>
    </citation>
    <scope>NUCLEOTIDE SEQUENCE [LARGE SCALE GENOMIC DNA]</scope>
    <source>
        <strain evidence="1 2">NPDC000087</strain>
    </source>
</reference>
<comment type="caution">
    <text evidence="1">The sequence shown here is derived from an EMBL/GenBank/DDBJ whole genome shotgun (WGS) entry which is preliminary data.</text>
</comment>
<organism evidence="1 2">
    <name type="scientific">Paractinoplanes globisporus</name>
    <dbReference type="NCBI Taxonomy" id="113565"/>
    <lineage>
        <taxon>Bacteria</taxon>
        <taxon>Bacillati</taxon>
        <taxon>Actinomycetota</taxon>
        <taxon>Actinomycetes</taxon>
        <taxon>Micromonosporales</taxon>
        <taxon>Micromonosporaceae</taxon>
        <taxon>Paractinoplanes</taxon>
    </lineage>
</organism>
<accession>A0ABW6WX87</accession>
<evidence type="ECO:0000313" key="1">
    <source>
        <dbReference type="EMBL" id="MFF5297456.1"/>
    </source>
</evidence>
<sequence>MSAPSGPAHLDSHHRTTLRKILQHDGGHNIEWPDTLSLLDAVGSVTEHSGGKLALTVGKQTVVLEAPRQKNVDLPTVVQLRRMLTAAGYHLEA</sequence>
<gene>
    <name evidence="1" type="ORF">ACFY35_49185</name>
</gene>
<dbReference type="Proteomes" id="UP001602245">
    <property type="component" value="Unassembled WGS sequence"/>
</dbReference>
<proteinExistence type="predicted"/>
<dbReference type="EMBL" id="JBIAZU010000011">
    <property type="protein sequence ID" value="MFF5297456.1"/>
    <property type="molecule type" value="Genomic_DNA"/>
</dbReference>